<dbReference type="Proteomes" id="UP001501523">
    <property type="component" value="Unassembled WGS sequence"/>
</dbReference>
<gene>
    <name evidence="1" type="ORF">GCM10009105_25500</name>
</gene>
<dbReference type="EMBL" id="BAAAEU010000018">
    <property type="protein sequence ID" value="GAA0718066.1"/>
    <property type="molecule type" value="Genomic_DNA"/>
</dbReference>
<evidence type="ECO:0008006" key="3">
    <source>
        <dbReference type="Google" id="ProtNLM"/>
    </source>
</evidence>
<comment type="caution">
    <text evidence="1">The sequence shown here is derived from an EMBL/GenBank/DDBJ whole genome shotgun (WGS) entry which is preliminary data.</text>
</comment>
<organism evidence="1 2">
    <name type="scientific">Dokdonella soli</name>
    <dbReference type="NCBI Taxonomy" id="529810"/>
    <lineage>
        <taxon>Bacteria</taxon>
        <taxon>Pseudomonadati</taxon>
        <taxon>Pseudomonadota</taxon>
        <taxon>Gammaproteobacteria</taxon>
        <taxon>Lysobacterales</taxon>
        <taxon>Rhodanobacteraceae</taxon>
        <taxon>Dokdonella</taxon>
    </lineage>
</organism>
<evidence type="ECO:0000313" key="1">
    <source>
        <dbReference type="EMBL" id="GAA0718066.1"/>
    </source>
</evidence>
<reference evidence="1 2" key="1">
    <citation type="journal article" date="2019" name="Int. J. Syst. Evol. Microbiol.">
        <title>The Global Catalogue of Microorganisms (GCM) 10K type strain sequencing project: providing services to taxonomists for standard genome sequencing and annotation.</title>
        <authorList>
            <consortium name="The Broad Institute Genomics Platform"/>
            <consortium name="The Broad Institute Genome Sequencing Center for Infectious Disease"/>
            <person name="Wu L."/>
            <person name="Ma J."/>
        </authorList>
    </citation>
    <scope>NUCLEOTIDE SEQUENCE [LARGE SCALE GENOMIC DNA]</scope>
    <source>
        <strain evidence="1 2">JCM 15421</strain>
    </source>
</reference>
<sequence length="79" mass="8936">MRCEWQIQTDNSSVPFSDFAKGQRGKFHRAGAKLHLPVYLDDPVQSRLTALADAKGVDLSALVNDLLRKDIELIEITRR</sequence>
<protein>
    <recommendedName>
        <fullName evidence="3">Toxin-antitoxin system HicB family antitoxin</fullName>
    </recommendedName>
</protein>
<name>A0ABN1IPN9_9GAMM</name>
<evidence type="ECO:0000313" key="2">
    <source>
        <dbReference type="Proteomes" id="UP001501523"/>
    </source>
</evidence>
<accession>A0ABN1IPN9</accession>
<dbReference type="RefSeq" id="WP_343791703.1">
    <property type="nucleotide sequence ID" value="NZ_BAAAEU010000018.1"/>
</dbReference>
<keyword evidence="2" id="KW-1185">Reference proteome</keyword>
<proteinExistence type="predicted"/>